<feature type="transmembrane region" description="Helical" evidence="1">
    <location>
        <begin position="64"/>
        <end position="85"/>
    </location>
</feature>
<evidence type="ECO:0000256" key="1">
    <source>
        <dbReference type="SAM" id="Phobius"/>
    </source>
</evidence>
<accession>A0A5K7S3J6</accession>
<keyword evidence="1" id="KW-1133">Transmembrane helix</keyword>
<name>A0A5K7S3J6_9BACT</name>
<keyword evidence="3" id="KW-1185">Reference proteome</keyword>
<feature type="transmembrane region" description="Helical" evidence="1">
    <location>
        <begin position="198"/>
        <end position="215"/>
    </location>
</feature>
<evidence type="ECO:0000313" key="2">
    <source>
        <dbReference type="EMBL" id="BBE16141.1"/>
    </source>
</evidence>
<reference evidence="2" key="1">
    <citation type="journal article" date="2020" name="Int. J. Syst. Evol. Microbiol.">
        <title>Aquipluma nitroreducens gen. nov. sp. nov., a novel facultatively anaerobic bacterium isolated from a freshwater lake.</title>
        <authorList>
            <person name="Watanabe M."/>
            <person name="Kojima H."/>
            <person name="Fukui M."/>
        </authorList>
    </citation>
    <scope>NUCLEOTIDE SEQUENCE</scope>
    <source>
        <strain evidence="2">MeG22</strain>
    </source>
</reference>
<dbReference type="EMBL" id="AP018694">
    <property type="protein sequence ID" value="BBE16141.1"/>
    <property type="molecule type" value="Genomic_DNA"/>
</dbReference>
<dbReference type="AlphaFoldDB" id="A0A5K7S3J6"/>
<protein>
    <submittedName>
        <fullName evidence="2">Uncharacterized protein</fullName>
    </submittedName>
</protein>
<feature type="transmembrane region" description="Helical" evidence="1">
    <location>
        <begin position="222"/>
        <end position="240"/>
    </location>
</feature>
<dbReference type="KEGG" id="anf:AQPE_0278"/>
<keyword evidence="1" id="KW-0812">Transmembrane</keyword>
<sequence length="241" mass="27158">MFACNTLCVFVPPTETSRHAVAWREVSGCHFHRKESLGERNKKQEYLPWPYTCERFQRAVKARFLYILFPLACFPLASIAANVGICCHAAKVLAGFHGQSGSCLRFCKKSSSFPYGRAYLFAKNLTTLNPASLIADETKSPPRPTTHIKKVNMMKNSKHITKEKLTRFSKLHIAWVGAKWLMLIGLLLALIWTVVNSGAGIFLVATVFFLLIRLLVSLTFRLMVTIVYIILLLLILGLIIL</sequence>
<gene>
    <name evidence="2" type="ORF">AQPE_0278</name>
</gene>
<proteinExistence type="predicted"/>
<organism evidence="2 3">
    <name type="scientific">Aquipluma nitroreducens</name>
    <dbReference type="NCBI Taxonomy" id="2010828"/>
    <lineage>
        <taxon>Bacteria</taxon>
        <taxon>Pseudomonadati</taxon>
        <taxon>Bacteroidota</taxon>
        <taxon>Bacteroidia</taxon>
        <taxon>Marinilabiliales</taxon>
        <taxon>Prolixibacteraceae</taxon>
        <taxon>Aquipluma</taxon>
    </lineage>
</organism>
<evidence type="ECO:0000313" key="3">
    <source>
        <dbReference type="Proteomes" id="UP001193389"/>
    </source>
</evidence>
<dbReference type="RefSeq" id="WP_318349240.1">
    <property type="nucleotide sequence ID" value="NZ_AP018694.1"/>
</dbReference>
<dbReference type="Proteomes" id="UP001193389">
    <property type="component" value="Chromosome"/>
</dbReference>
<keyword evidence="1" id="KW-0472">Membrane</keyword>